<reference evidence="2" key="2">
    <citation type="submission" date="2023-02" db="EMBL/GenBank/DDBJ databases">
        <authorList>
            <person name="Swenson N.G."/>
            <person name="Wegrzyn J.L."/>
            <person name="Mcevoy S.L."/>
        </authorList>
    </citation>
    <scope>NUCLEOTIDE SEQUENCE</scope>
    <source>
        <strain evidence="2">91603</strain>
        <tissue evidence="2">Leaf</tissue>
    </source>
</reference>
<dbReference type="AlphaFoldDB" id="A0AAD5J8S2"/>
<proteinExistence type="predicted"/>
<comment type="caution">
    <text evidence="2">The sequence shown here is derived from an EMBL/GenBank/DDBJ whole genome shotgun (WGS) entry which is preliminary data.</text>
</comment>
<feature type="compositionally biased region" description="Pro residues" evidence="1">
    <location>
        <begin position="7"/>
        <end position="17"/>
    </location>
</feature>
<sequence>MRRQYPSPDPIQIPPTPSVLLMDTNGRETQKETNVGGGGLGAAASEEVFLVSEDPLMVNVDHLKHIGDFSFPRLADFGAAISGRNKVQCQAVLEELDSLAGSKSEDPIQGDGRRKIEIEVKDLLKLCRWERLMPIDNLKRIRQKYRKLVQKYTVSEI</sequence>
<evidence type="ECO:0000313" key="3">
    <source>
        <dbReference type="Proteomes" id="UP001064489"/>
    </source>
</evidence>
<evidence type="ECO:0000313" key="2">
    <source>
        <dbReference type="EMBL" id="KAI9187406.1"/>
    </source>
</evidence>
<evidence type="ECO:0000256" key="1">
    <source>
        <dbReference type="SAM" id="MobiDB-lite"/>
    </source>
</evidence>
<keyword evidence="3" id="KW-1185">Reference proteome</keyword>
<reference evidence="2" key="1">
    <citation type="journal article" date="2022" name="Plant J.">
        <title>Strategies of tolerance reflected in two North American maple genomes.</title>
        <authorList>
            <person name="McEvoy S.L."/>
            <person name="Sezen U.U."/>
            <person name="Trouern-Trend A."/>
            <person name="McMahon S.M."/>
            <person name="Schaberg P.G."/>
            <person name="Yang J."/>
            <person name="Wegrzyn J.L."/>
            <person name="Swenson N.G."/>
        </authorList>
    </citation>
    <scope>NUCLEOTIDE SEQUENCE</scope>
    <source>
        <strain evidence="2">91603</strain>
    </source>
</reference>
<accession>A0AAD5J8S2</accession>
<name>A0AAD5J8S2_ACENE</name>
<dbReference type="EMBL" id="JAJSOW010000100">
    <property type="protein sequence ID" value="KAI9187406.1"/>
    <property type="molecule type" value="Genomic_DNA"/>
</dbReference>
<feature type="region of interest" description="Disordered" evidence="1">
    <location>
        <begin position="1"/>
        <end position="21"/>
    </location>
</feature>
<dbReference type="Proteomes" id="UP001064489">
    <property type="component" value="Chromosome 3"/>
</dbReference>
<organism evidence="2 3">
    <name type="scientific">Acer negundo</name>
    <name type="common">Box elder</name>
    <dbReference type="NCBI Taxonomy" id="4023"/>
    <lineage>
        <taxon>Eukaryota</taxon>
        <taxon>Viridiplantae</taxon>
        <taxon>Streptophyta</taxon>
        <taxon>Embryophyta</taxon>
        <taxon>Tracheophyta</taxon>
        <taxon>Spermatophyta</taxon>
        <taxon>Magnoliopsida</taxon>
        <taxon>eudicotyledons</taxon>
        <taxon>Gunneridae</taxon>
        <taxon>Pentapetalae</taxon>
        <taxon>rosids</taxon>
        <taxon>malvids</taxon>
        <taxon>Sapindales</taxon>
        <taxon>Sapindaceae</taxon>
        <taxon>Hippocastanoideae</taxon>
        <taxon>Acereae</taxon>
        <taxon>Acer</taxon>
    </lineage>
</organism>
<gene>
    <name evidence="2" type="ORF">LWI28_027781</name>
</gene>
<protein>
    <submittedName>
        <fullName evidence="2">Uncharacterized protein</fullName>
    </submittedName>
</protein>